<evidence type="ECO:0000256" key="1">
    <source>
        <dbReference type="ARBA" id="ARBA00022723"/>
    </source>
</evidence>
<keyword evidence="8" id="KW-1185">Reference proteome</keyword>
<dbReference type="SUPFAM" id="SSF57850">
    <property type="entry name" value="RING/U-box"/>
    <property type="match status" value="1"/>
</dbReference>
<dbReference type="PROSITE" id="PS50089">
    <property type="entry name" value="ZF_RING_2"/>
    <property type="match status" value="1"/>
</dbReference>
<name>A0AAD7MMC3_9AGAR</name>
<dbReference type="Pfam" id="PF12874">
    <property type="entry name" value="zf-met"/>
    <property type="match status" value="1"/>
</dbReference>
<organism evidence="7 8">
    <name type="scientific">Mycena maculata</name>
    <dbReference type="NCBI Taxonomy" id="230809"/>
    <lineage>
        <taxon>Eukaryota</taxon>
        <taxon>Fungi</taxon>
        <taxon>Dikarya</taxon>
        <taxon>Basidiomycota</taxon>
        <taxon>Agaricomycotina</taxon>
        <taxon>Agaricomycetes</taxon>
        <taxon>Agaricomycetidae</taxon>
        <taxon>Agaricales</taxon>
        <taxon>Marasmiineae</taxon>
        <taxon>Mycenaceae</taxon>
        <taxon>Mycena</taxon>
    </lineage>
</organism>
<evidence type="ECO:0000259" key="5">
    <source>
        <dbReference type="PROSITE" id="PS50089"/>
    </source>
</evidence>
<comment type="caution">
    <text evidence="7">The sequence shown here is derived from an EMBL/GenBank/DDBJ whole genome shotgun (WGS) entry which is preliminary data.</text>
</comment>
<dbReference type="PROSITE" id="PS50157">
    <property type="entry name" value="ZINC_FINGER_C2H2_2"/>
    <property type="match status" value="1"/>
</dbReference>
<evidence type="ECO:0000259" key="6">
    <source>
        <dbReference type="PROSITE" id="PS50157"/>
    </source>
</evidence>
<reference evidence="7" key="1">
    <citation type="submission" date="2023-03" db="EMBL/GenBank/DDBJ databases">
        <title>Massive genome expansion in bonnet fungi (Mycena s.s.) driven by repeated elements and novel gene families across ecological guilds.</title>
        <authorList>
            <consortium name="Lawrence Berkeley National Laboratory"/>
            <person name="Harder C.B."/>
            <person name="Miyauchi S."/>
            <person name="Viragh M."/>
            <person name="Kuo A."/>
            <person name="Thoen E."/>
            <person name="Andreopoulos B."/>
            <person name="Lu D."/>
            <person name="Skrede I."/>
            <person name="Drula E."/>
            <person name="Henrissat B."/>
            <person name="Morin E."/>
            <person name="Kohler A."/>
            <person name="Barry K."/>
            <person name="LaButti K."/>
            <person name="Morin E."/>
            <person name="Salamov A."/>
            <person name="Lipzen A."/>
            <person name="Mereny Z."/>
            <person name="Hegedus B."/>
            <person name="Baldrian P."/>
            <person name="Stursova M."/>
            <person name="Weitz H."/>
            <person name="Taylor A."/>
            <person name="Grigoriev I.V."/>
            <person name="Nagy L.G."/>
            <person name="Martin F."/>
            <person name="Kauserud H."/>
        </authorList>
    </citation>
    <scope>NUCLEOTIDE SEQUENCE</scope>
    <source>
        <strain evidence="7">CBHHK188m</strain>
    </source>
</reference>
<gene>
    <name evidence="7" type="ORF">DFH07DRAFT_971286</name>
</gene>
<dbReference type="EMBL" id="JARJLG010000240">
    <property type="protein sequence ID" value="KAJ7724172.1"/>
    <property type="molecule type" value="Genomic_DNA"/>
</dbReference>
<dbReference type="SMART" id="SM00355">
    <property type="entry name" value="ZnF_C2H2"/>
    <property type="match status" value="4"/>
</dbReference>
<accession>A0AAD7MMC3</accession>
<evidence type="ECO:0000313" key="7">
    <source>
        <dbReference type="EMBL" id="KAJ7724172.1"/>
    </source>
</evidence>
<keyword evidence="2 4" id="KW-0863">Zinc-finger</keyword>
<dbReference type="InterPro" id="IPR013083">
    <property type="entry name" value="Znf_RING/FYVE/PHD"/>
</dbReference>
<dbReference type="Gene3D" id="3.30.40.10">
    <property type="entry name" value="Zinc/RING finger domain, C3HC4 (zinc finger)"/>
    <property type="match status" value="1"/>
</dbReference>
<dbReference type="PROSITE" id="PS00028">
    <property type="entry name" value="ZINC_FINGER_C2H2_1"/>
    <property type="match status" value="1"/>
</dbReference>
<evidence type="ECO:0008006" key="9">
    <source>
        <dbReference type="Google" id="ProtNLM"/>
    </source>
</evidence>
<dbReference type="InterPro" id="IPR047134">
    <property type="entry name" value="RNF4"/>
</dbReference>
<feature type="domain" description="C2H2-type" evidence="6">
    <location>
        <begin position="69"/>
        <end position="97"/>
    </location>
</feature>
<feature type="domain" description="RING-type" evidence="5">
    <location>
        <begin position="161"/>
        <end position="199"/>
    </location>
</feature>
<dbReference type="SMART" id="SM00184">
    <property type="entry name" value="RING"/>
    <property type="match status" value="1"/>
</dbReference>
<sequence length="219" mass="24255">MSAVASSSDCSVEYCPKYCSLCDMYFYSTEMLKAHLQSSSRHPKCTACEMSFLNNNSLRNHYVLSVRHHFCRICEKHFKTAAGLRIHLEYSHLDSDSEDGPSTRSEGWEDRLGFEEEAALGNGEIPIPREDVAEEALPAPAVHAAKLRKSAKATGVLKPTCPICLSGRKTMCATRCGHVFCSPCITRVLSETWSCPACRQPALASQLRTLNLHVYGNAH</sequence>
<keyword evidence="3" id="KW-0862">Zinc</keyword>
<dbReference type="Pfam" id="PF13920">
    <property type="entry name" value="zf-C3HC4_3"/>
    <property type="match status" value="1"/>
</dbReference>
<dbReference type="InterPro" id="IPR001841">
    <property type="entry name" value="Znf_RING"/>
</dbReference>
<evidence type="ECO:0000256" key="2">
    <source>
        <dbReference type="ARBA" id="ARBA00022771"/>
    </source>
</evidence>
<proteinExistence type="predicted"/>
<dbReference type="GO" id="GO:0008270">
    <property type="term" value="F:zinc ion binding"/>
    <property type="evidence" value="ECO:0007669"/>
    <property type="project" value="UniProtKB-KW"/>
</dbReference>
<dbReference type="InterPro" id="IPR017907">
    <property type="entry name" value="Znf_RING_CS"/>
</dbReference>
<dbReference type="PROSITE" id="PS00518">
    <property type="entry name" value="ZF_RING_1"/>
    <property type="match status" value="1"/>
</dbReference>
<dbReference type="PANTHER" id="PTHR23041">
    <property type="entry name" value="RING FINGER DOMAIN-CONTAINING"/>
    <property type="match status" value="1"/>
</dbReference>
<evidence type="ECO:0000313" key="8">
    <source>
        <dbReference type="Proteomes" id="UP001215280"/>
    </source>
</evidence>
<dbReference type="InterPro" id="IPR013087">
    <property type="entry name" value="Znf_C2H2_type"/>
</dbReference>
<dbReference type="Gene3D" id="3.30.160.60">
    <property type="entry name" value="Classic Zinc Finger"/>
    <property type="match status" value="1"/>
</dbReference>
<dbReference type="PANTHER" id="PTHR23041:SF78">
    <property type="entry name" value="E3 UBIQUITIN-PROTEIN LIGASE RNF4"/>
    <property type="match status" value="1"/>
</dbReference>
<dbReference type="AlphaFoldDB" id="A0AAD7MMC3"/>
<dbReference type="Proteomes" id="UP001215280">
    <property type="component" value="Unassembled WGS sequence"/>
</dbReference>
<evidence type="ECO:0000256" key="4">
    <source>
        <dbReference type="PROSITE-ProRule" id="PRU00042"/>
    </source>
</evidence>
<evidence type="ECO:0000256" key="3">
    <source>
        <dbReference type="ARBA" id="ARBA00022833"/>
    </source>
</evidence>
<keyword evidence="1" id="KW-0479">Metal-binding</keyword>
<protein>
    <recommendedName>
        <fullName evidence="9">RING-type domain-containing protein</fullName>
    </recommendedName>
</protein>